<protein>
    <submittedName>
        <fullName evidence="1">Flagellar protein FlbD</fullName>
    </submittedName>
</protein>
<dbReference type="InParanoid" id="M5EH31"/>
<dbReference type="EMBL" id="CAUI01000023">
    <property type="protein sequence ID" value="CCU80779.1"/>
    <property type="molecule type" value="Genomic_DNA"/>
</dbReference>
<keyword evidence="2" id="KW-1185">Reference proteome</keyword>
<dbReference type="eggNOG" id="COG1582">
    <property type="taxonomic scope" value="Bacteria"/>
</dbReference>
<dbReference type="AlphaFoldDB" id="M5EH31"/>
<dbReference type="Proteomes" id="UP000012063">
    <property type="component" value="Unassembled WGS sequence"/>
</dbReference>
<evidence type="ECO:0000313" key="1">
    <source>
        <dbReference type="EMBL" id="CCU80779.1"/>
    </source>
</evidence>
<name>M5EH31_9FIRM</name>
<proteinExistence type="predicted"/>
<dbReference type="PANTHER" id="PTHR39185">
    <property type="entry name" value="SWARMING MOTILITY PROTEIN SWRD"/>
    <property type="match status" value="1"/>
</dbReference>
<organism evidence="1 2">
    <name type="scientific">Halanaerobium saccharolyticum subsp. saccharolyticum DSM 6643</name>
    <dbReference type="NCBI Taxonomy" id="1293054"/>
    <lineage>
        <taxon>Bacteria</taxon>
        <taxon>Bacillati</taxon>
        <taxon>Bacillota</taxon>
        <taxon>Clostridia</taxon>
        <taxon>Halanaerobiales</taxon>
        <taxon>Halanaerobiaceae</taxon>
        <taxon>Halanaerobium</taxon>
    </lineage>
</organism>
<dbReference type="STRING" id="1293054.HSACCH_02305"/>
<dbReference type="PANTHER" id="PTHR39185:SF1">
    <property type="entry name" value="SWARMING MOTILITY PROTEIN SWRD"/>
    <property type="match status" value="1"/>
</dbReference>
<gene>
    <name evidence="1" type="ORF">HSACCH_02305</name>
</gene>
<keyword evidence="1" id="KW-0969">Cilium</keyword>
<keyword evidence="1" id="KW-0282">Flagellum</keyword>
<sequence>MIKLTRTSGKEFVLNVDLIVEVQETPDTVITLNNGKKLLVKDSADDIIEKVVKYRQKIMGGISRTGERS</sequence>
<dbReference type="Pfam" id="PF06289">
    <property type="entry name" value="FlbD"/>
    <property type="match status" value="1"/>
</dbReference>
<reference evidence="2" key="1">
    <citation type="journal article" date="2013" name="Genome Announc.">
        <title>Genome Sequence of Halanaerobium saccharolyticum subsp. saccharolyticum Strain DSM 6643T, a Halophilic Hydrogen-Producing Bacterium.</title>
        <authorList>
            <person name="Kivisto A."/>
            <person name="Larjo A."/>
            <person name="Ciranna A."/>
            <person name="Santala V."/>
            <person name="Roos C."/>
            <person name="Karp M."/>
        </authorList>
    </citation>
    <scope>NUCLEOTIDE SEQUENCE [LARGE SCALE GENOMIC DNA]</scope>
    <source>
        <strain evidence="2">DSM 6643</strain>
    </source>
</reference>
<keyword evidence="1" id="KW-0966">Cell projection</keyword>
<dbReference type="OrthoDB" id="9799862at2"/>
<comment type="caution">
    <text evidence="1">The sequence shown here is derived from an EMBL/GenBank/DDBJ whole genome shotgun (WGS) entry which is preliminary data.</text>
</comment>
<evidence type="ECO:0000313" key="2">
    <source>
        <dbReference type="Proteomes" id="UP000012063"/>
    </source>
</evidence>
<dbReference type="InterPro" id="IPR009384">
    <property type="entry name" value="SwrD-like"/>
</dbReference>
<dbReference type="FunCoup" id="M5EH31">
    <property type="interactions" value="43"/>
</dbReference>
<dbReference type="RefSeq" id="WP_005490041.1">
    <property type="nucleotide sequence ID" value="NZ_CAUI01000023.1"/>
</dbReference>
<accession>M5EH31</accession>